<dbReference type="Proteomes" id="UP000377595">
    <property type="component" value="Unassembled WGS sequence"/>
</dbReference>
<dbReference type="EMBL" id="BLAF01000005">
    <property type="protein sequence ID" value="GES17884.1"/>
    <property type="molecule type" value="Genomic_DNA"/>
</dbReference>
<gene>
    <name evidence="2" type="ORF">Aple_007790</name>
</gene>
<dbReference type="AlphaFoldDB" id="A0A5M3X9U5"/>
<evidence type="ECO:0000256" key="1">
    <source>
        <dbReference type="SAM" id="SignalP"/>
    </source>
</evidence>
<organism evidence="2 3">
    <name type="scientific">Acrocarpospora pleiomorpha</name>
    <dbReference type="NCBI Taxonomy" id="90975"/>
    <lineage>
        <taxon>Bacteria</taxon>
        <taxon>Bacillati</taxon>
        <taxon>Actinomycetota</taxon>
        <taxon>Actinomycetes</taxon>
        <taxon>Streptosporangiales</taxon>
        <taxon>Streptosporangiaceae</taxon>
        <taxon>Acrocarpospora</taxon>
    </lineage>
</organism>
<dbReference type="RefSeq" id="WP_170321273.1">
    <property type="nucleotide sequence ID" value="NZ_BAAAHM010000011.1"/>
</dbReference>
<accession>A0A5M3X9U5</accession>
<feature type="chain" id="PRO_5039349966" evidence="1">
    <location>
        <begin position="20"/>
        <end position="48"/>
    </location>
</feature>
<evidence type="ECO:0000313" key="2">
    <source>
        <dbReference type="EMBL" id="GES17884.1"/>
    </source>
</evidence>
<protein>
    <submittedName>
        <fullName evidence="2">Uncharacterized protein</fullName>
    </submittedName>
</protein>
<proteinExistence type="predicted"/>
<evidence type="ECO:0000313" key="3">
    <source>
        <dbReference type="Proteomes" id="UP000377595"/>
    </source>
</evidence>
<name>A0A5M3X9U5_9ACTN</name>
<reference evidence="2 3" key="1">
    <citation type="submission" date="2019-10" db="EMBL/GenBank/DDBJ databases">
        <title>Whole genome shotgun sequence of Acrocarpospora pleiomorpha NBRC 16267.</title>
        <authorList>
            <person name="Ichikawa N."/>
            <person name="Kimura A."/>
            <person name="Kitahashi Y."/>
            <person name="Komaki H."/>
            <person name="Oguchi A."/>
        </authorList>
    </citation>
    <scope>NUCLEOTIDE SEQUENCE [LARGE SCALE GENOMIC DNA]</scope>
    <source>
        <strain evidence="2 3">NBRC 16267</strain>
    </source>
</reference>
<keyword evidence="1" id="KW-0732">Signal</keyword>
<keyword evidence="3" id="KW-1185">Reference proteome</keyword>
<sequence length="48" mass="5676">MIRALGTSVLLAVIMLTTATPSLQKDWGDDGWDDDWDDWDDDWDDWRY</sequence>
<comment type="caution">
    <text evidence="2">The sequence shown here is derived from an EMBL/GenBank/DDBJ whole genome shotgun (WGS) entry which is preliminary data.</text>
</comment>
<feature type="signal peptide" evidence="1">
    <location>
        <begin position="1"/>
        <end position="19"/>
    </location>
</feature>